<dbReference type="Proteomes" id="UP000198356">
    <property type="component" value="Unassembled WGS sequence"/>
</dbReference>
<keyword evidence="2" id="KW-1185">Reference proteome</keyword>
<proteinExistence type="predicted"/>
<name>A0A239E308_9BACT</name>
<accession>A0A239E308</accession>
<evidence type="ECO:0000313" key="1">
    <source>
        <dbReference type="EMBL" id="SNS39110.1"/>
    </source>
</evidence>
<protein>
    <submittedName>
        <fullName evidence="1">Uncharacterized protein</fullName>
    </submittedName>
</protein>
<dbReference type="AlphaFoldDB" id="A0A239E308"/>
<organism evidence="1 2">
    <name type="scientific">Granulicella rosea</name>
    <dbReference type="NCBI Taxonomy" id="474952"/>
    <lineage>
        <taxon>Bacteria</taxon>
        <taxon>Pseudomonadati</taxon>
        <taxon>Acidobacteriota</taxon>
        <taxon>Terriglobia</taxon>
        <taxon>Terriglobales</taxon>
        <taxon>Acidobacteriaceae</taxon>
        <taxon>Granulicella</taxon>
    </lineage>
</organism>
<sequence>MKCKVILLIVSVGMYGVGCRSAELRPSHYPAGVPAKAIWAGGADGGAYIYCSIDDVHDANDCTVWNDSTGEIVEQGKYRLVRHNRGAKAAELDYSFADFGGTIGLKNNLVLKRTTLP</sequence>
<evidence type="ECO:0000313" key="2">
    <source>
        <dbReference type="Proteomes" id="UP000198356"/>
    </source>
</evidence>
<reference evidence="1 2" key="1">
    <citation type="submission" date="2017-06" db="EMBL/GenBank/DDBJ databases">
        <authorList>
            <person name="Kim H.J."/>
            <person name="Triplett B.A."/>
        </authorList>
    </citation>
    <scope>NUCLEOTIDE SEQUENCE [LARGE SCALE GENOMIC DNA]</scope>
    <source>
        <strain evidence="1 2">DSM 18704</strain>
    </source>
</reference>
<dbReference type="EMBL" id="FZOU01000001">
    <property type="protein sequence ID" value="SNS39110.1"/>
    <property type="molecule type" value="Genomic_DNA"/>
</dbReference>
<gene>
    <name evidence="1" type="ORF">SAMN05421770_101773</name>
</gene>